<comment type="function">
    <text evidence="7">Hydrolyzes ribosome-free peptidyl-tRNAs (with 1 or more amino acids incorporated), which drop off the ribosome during protein synthesis, or as a result of ribosome stalling.</text>
</comment>
<gene>
    <name evidence="7" type="primary">pth</name>
    <name evidence="11" type="ORF">A6A05_04220</name>
</gene>
<feature type="site" description="Stabilizes the basic form of H active site to accept a proton" evidence="7">
    <location>
        <position position="93"/>
    </location>
</feature>
<dbReference type="SUPFAM" id="SSF53178">
    <property type="entry name" value="Peptidyl-tRNA hydrolase-like"/>
    <property type="match status" value="1"/>
</dbReference>
<dbReference type="PROSITE" id="PS01195">
    <property type="entry name" value="PEPT_TRNA_HYDROL_1"/>
    <property type="match status" value="1"/>
</dbReference>
<dbReference type="InterPro" id="IPR036416">
    <property type="entry name" value="Pept_tRNA_hydro_sf"/>
</dbReference>
<evidence type="ECO:0000256" key="4">
    <source>
        <dbReference type="ARBA" id="ARBA00022884"/>
    </source>
</evidence>
<feature type="binding site" evidence="7">
    <location>
        <position position="114"/>
    </location>
    <ligand>
        <name>tRNA</name>
        <dbReference type="ChEBI" id="CHEBI:17843"/>
    </ligand>
</feature>
<reference evidence="11 12" key="1">
    <citation type="submission" date="2016-04" db="EMBL/GenBank/DDBJ databases">
        <title>Draft genome sequence of freshwater magnetotactic bacteria Magnetospirillum marisnigri SP-1 and Magnetospirillum moscoviense BB-1.</title>
        <authorList>
            <person name="Koziaeva V."/>
            <person name="Dziuba M.V."/>
            <person name="Ivanov T.M."/>
            <person name="Kuznetsov B."/>
            <person name="Grouzdev D.S."/>
        </authorList>
    </citation>
    <scope>NUCLEOTIDE SEQUENCE [LARGE SCALE GENOMIC DNA]</scope>
    <source>
        <strain evidence="11 12">BB-1</strain>
    </source>
</reference>
<proteinExistence type="inferred from homology"/>
<dbReference type="CDD" id="cd00462">
    <property type="entry name" value="PTH"/>
    <property type="match status" value="1"/>
</dbReference>
<evidence type="ECO:0000313" key="12">
    <source>
        <dbReference type="Proteomes" id="UP000078543"/>
    </source>
</evidence>
<comment type="similarity">
    <text evidence="5 7 9">Belongs to the PTH family.</text>
</comment>
<dbReference type="NCBIfam" id="TIGR00447">
    <property type="entry name" value="pth"/>
    <property type="match status" value="1"/>
</dbReference>
<dbReference type="PANTHER" id="PTHR17224:SF1">
    <property type="entry name" value="PEPTIDYL-TRNA HYDROLASE"/>
    <property type="match status" value="1"/>
</dbReference>
<keyword evidence="12" id="KW-1185">Reference proteome</keyword>
<dbReference type="GO" id="GO:0004045">
    <property type="term" value="F:peptidyl-tRNA hydrolase activity"/>
    <property type="evidence" value="ECO:0007669"/>
    <property type="project" value="UniProtKB-UniRule"/>
</dbReference>
<dbReference type="Gene3D" id="3.40.50.1470">
    <property type="entry name" value="Peptidyl-tRNA hydrolase"/>
    <property type="match status" value="1"/>
</dbReference>
<comment type="catalytic activity">
    <reaction evidence="7 8">
        <text>an N-acyl-L-alpha-aminoacyl-tRNA + H2O = an N-acyl-L-amino acid + a tRNA + H(+)</text>
        <dbReference type="Rhea" id="RHEA:54448"/>
        <dbReference type="Rhea" id="RHEA-COMP:10123"/>
        <dbReference type="Rhea" id="RHEA-COMP:13883"/>
        <dbReference type="ChEBI" id="CHEBI:15377"/>
        <dbReference type="ChEBI" id="CHEBI:15378"/>
        <dbReference type="ChEBI" id="CHEBI:59874"/>
        <dbReference type="ChEBI" id="CHEBI:78442"/>
        <dbReference type="ChEBI" id="CHEBI:138191"/>
        <dbReference type="EC" id="3.1.1.29"/>
    </reaction>
</comment>
<keyword evidence="2 7" id="KW-0820">tRNA-binding</keyword>
<feature type="active site" description="Proton acceptor" evidence="7">
    <location>
        <position position="21"/>
    </location>
</feature>
<sequence>MSAVLVVGLGNPGREYAGNRHNIGFMAADSLVRRHNFSPWRAKFQGELAEGSIDGIKVLALKPLTYMNLSGQSVATAARFLKIPVEQVLVIHDELDLAPGRIRVKRGGGAGGHNGLKSIDAHLGQNYRRVRLGIGHPGDKDRVADYVLHDFAKADQAWLDPLIDAVAAHLGLLLAGDEAGFMNKVTTATNPPKPKTDKPKTAAPPAAAPAVTTTTAPPAAGTLAEALKAALSAKKG</sequence>
<comment type="subunit">
    <text evidence="7">Monomer.</text>
</comment>
<dbReference type="PROSITE" id="PS01196">
    <property type="entry name" value="PEPT_TRNA_HYDROL_2"/>
    <property type="match status" value="1"/>
</dbReference>
<dbReference type="EC" id="3.1.1.29" evidence="1 7"/>
<protein>
    <recommendedName>
        <fullName evidence="6 7">Peptidyl-tRNA hydrolase</fullName>
        <shortName evidence="7">Pth</shortName>
        <ecNumber evidence="1 7">3.1.1.29</ecNumber>
    </recommendedName>
</protein>
<keyword evidence="7" id="KW-0963">Cytoplasm</keyword>
<organism evidence="11 12">
    <name type="scientific">Magnetospirillum moscoviense</name>
    <dbReference type="NCBI Taxonomy" id="1437059"/>
    <lineage>
        <taxon>Bacteria</taxon>
        <taxon>Pseudomonadati</taxon>
        <taxon>Pseudomonadota</taxon>
        <taxon>Alphaproteobacteria</taxon>
        <taxon>Rhodospirillales</taxon>
        <taxon>Rhodospirillaceae</taxon>
        <taxon>Magnetospirillum</taxon>
    </lineage>
</organism>
<feature type="binding site" evidence="7">
    <location>
        <position position="68"/>
    </location>
    <ligand>
        <name>tRNA</name>
        <dbReference type="ChEBI" id="CHEBI:17843"/>
    </ligand>
</feature>
<evidence type="ECO:0000256" key="9">
    <source>
        <dbReference type="RuleBase" id="RU004320"/>
    </source>
</evidence>
<keyword evidence="4 7" id="KW-0694">RNA-binding</keyword>
<dbReference type="Proteomes" id="UP000078543">
    <property type="component" value="Unassembled WGS sequence"/>
</dbReference>
<feature type="binding site" evidence="7">
    <location>
        <position position="66"/>
    </location>
    <ligand>
        <name>tRNA</name>
        <dbReference type="ChEBI" id="CHEBI:17843"/>
    </ligand>
</feature>
<evidence type="ECO:0000256" key="7">
    <source>
        <dbReference type="HAMAP-Rule" id="MF_00083"/>
    </source>
</evidence>
<comment type="caution">
    <text evidence="11">The sequence shown here is derived from an EMBL/GenBank/DDBJ whole genome shotgun (WGS) entry which is preliminary data.</text>
</comment>
<feature type="binding site" evidence="7">
    <location>
        <position position="16"/>
    </location>
    <ligand>
        <name>tRNA</name>
        <dbReference type="ChEBI" id="CHEBI:17843"/>
    </ligand>
</feature>
<dbReference type="GO" id="GO:0006515">
    <property type="term" value="P:protein quality control for misfolded or incompletely synthesized proteins"/>
    <property type="evidence" value="ECO:0007669"/>
    <property type="project" value="UniProtKB-UniRule"/>
</dbReference>
<dbReference type="Pfam" id="PF01195">
    <property type="entry name" value="Pept_tRNA_hydro"/>
    <property type="match status" value="1"/>
</dbReference>
<evidence type="ECO:0000256" key="10">
    <source>
        <dbReference type="SAM" id="MobiDB-lite"/>
    </source>
</evidence>
<dbReference type="GO" id="GO:0072344">
    <property type="term" value="P:rescue of stalled ribosome"/>
    <property type="evidence" value="ECO:0007669"/>
    <property type="project" value="UniProtKB-UniRule"/>
</dbReference>
<evidence type="ECO:0000256" key="5">
    <source>
        <dbReference type="ARBA" id="ARBA00038063"/>
    </source>
</evidence>
<evidence type="ECO:0000313" key="11">
    <source>
        <dbReference type="EMBL" id="OAN45336.1"/>
    </source>
</evidence>
<dbReference type="RefSeq" id="WP_068504093.1">
    <property type="nucleotide sequence ID" value="NZ_LWQU01000185.1"/>
</dbReference>
<dbReference type="STRING" id="1437059.A6A05_04220"/>
<keyword evidence="3 7" id="KW-0378">Hydrolase</keyword>
<accession>A0A178M9Y9</accession>
<dbReference type="FunFam" id="3.40.50.1470:FF:000001">
    <property type="entry name" value="Peptidyl-tRNA hydrolase"/>
    <property type="match status" value="1"/>
</dbReference>
<name>A0A178M9Y9_9PROT</name>
<dbReference type="InterPro" id="IPR001328">
    <property type="entry name" value="Pept_tRNA_hydro"/>
</dbReference>
<evidence type="ECO:0000256" key="2">
    <source>
        <dbReference type="ARBA" id="ARBA00022555"/>
    </source>
</evidence>
<feature type="site" description="Discriminates between blocked and unblocked aminoacyl-tRNA" evidence="7">
    <location>
        <position position="11"/>
    </location>
</feature>
<dbReference type="PANTHER" id="PTHR17224">
    <property type="entry name" value="PEPTIDYL-TRNA HYDROLASE"/>
    <property type="match status" value="1"/>
</dbReference>
<evidence type="ECO:0000256" key="8">
    <source>
        <dbReference type="RuleBase" id="RU000673"/>
    </source>
</evidence>
<dbReference type="GO" id="GO:0005737">
    <property type="term" value="C:cytoplasm"/>
    <property type="evidence" value="ECO:0007669"/>
    <property type="project" value="UniProtKB-SubCell"/>
</dbReference>
<evidence type="ECO:0000256" key="6">
    <source>
        <dbReference type="ARBA" id="ARBA00050038"/>
    </source>
</evidence>
<comment type="function">
    <text evidence="7">Catalyzes the release of premature peptidyl moieties from peptidyl-tRNA molecules trapped in stalled 50S ribosomal subunits, and thus maintains levels of free tRNAs and 50S ribosomes.</text>
</comment>
<evidence type="ECO:0000256" key="3">
    <source>
        <dbReference type="ARBA" id="ARBA00022801"/>
    </source>
</evidence>
<dbReference type="OrthoDB" id="9800507at2"/>
<dbReference type="InterPro" id="IPR018171">
    <property type="entry name" value="Pept_tRNA_hydro_CS"/>
</dbReference>
<dbReference type="HAMAP" id="MF_00083">
    <property type="entry name" value="Pept_tRNA_hydro_bact"/>
    <property type="match status" value="1"/>
</dbReference>
<evidence type="ECO:0000256" key="1">
    <source>
        <dbReference type="ARBA" id="ARBA00013260"/>
    </source>
</evidence>
<feature type="compositionally biased region" description="Low complexity" evidence="10">
    <location>
        <begin position="201"/>
        <end position="217"/>
    </location>
</feature>
<comment type="subcellular location">
    <subcellularLocation>
        <location evidence="7">Cytoplasm</location>
    </subcellularLocation>
</comment>
<dbReference type="AlphaFoldDB" id="A0A178M9Y9"/>
<dbReference type="EMBL" id="LWQU01000185">
    <property type="protein sequence ID" value="OAN45336.1"/>
    <property type="molecule type" value="Genomic_DNA"/>
</dbReference>
<feature type="region of interest" description="Disordered" evidence="10">
    <location>
        <begin position="185"/>
        <end position="217"/>
    </location>
</feature>
<dbReference type="GO" id="GO:0000049">
    <property type="term" value="F:tRNA binding"/>
    <property type="evidence" value="ECO:0007669"/>
    <property type="project" value="UniProtKB-UniRule"/>
</dbReference>